<dbReference type="PANTHER" id="PTHR44329">
    <property type="entry name" value="SERINE/THREONINE-PROTEIN KINASE TNNI3K-RELATED"/>
    <property type="match status" value="1"/>
</dbReference>
<accession>A0ABW5P0M5</accession>
<dbReference type="InterPro" id="IPR008271">
    <property type="entry name" value="Ser/Thr_kinase_AS"/>
</dbReference>
<dbReference type="Pfam" id="PF00069">
    <property type="entry name" value="Pkinase"/>
    <property type="match status" value="1"/>
</dbReference>
<reference evidence="3" key="1">
    <citation type="journal article" date="2019" name="Int. J. Syst. Evol. Microbiol.">
        <title>The Global Catalogue of Microorganisms (GCM) 10K type strain sequencing project: providing services to taxonomists for standard genome sequencing and annotation.</title>
        <authorList>
            <consortium name="The Broad Institute Genomics Platform"/>
            <consortium name="The Broad Institute Genome Sequencing Center for Infectious Disease"/>
            <person name="Wu L."/>
            <person name="Ma J."/>
        </authorList>
    </citation>
    <scope>NUCLEOTIDE SEQUENCE [LARGE SCALE GENOMIC DNA]</scope>
    <source>
        <strain evidence="3">KCTC 33842</strain>
    </source>
</reference>
<organism evidence="2 3">
    <name type="scientific">Deinococcus taklimakanensis</name>
    <dbReference type="NCBI Taxonomy" id="536443"/>
    <lineage>
        <taxon>Bacteria</taxon>
        <taxon>Thermotogati</taxon>
        <taxon>Deinococcota</taxon>
        <taxon>Deinococci</taxon>
        <taxon>Deinococcales</taxon>
        <taxon>Deinococcaceae</taxon>
        <taxon>Deinococcus</taxon>
    </lineage>
</organism>
<feature type="domain" description="Protein kinase" evidence="1">
    <location>
        <begin position="11"/>
        <end position="257"/>
    </location>
</feature>
<dbReference type="InterPro" id="IPR011009">
    <property type="entry name" value="Kinase-like_dom_sf"/>
</dbReference>
<evidence type="ECO:0000259" key="1">
    <source>
        <dbReference type="PROSITE" id="PS50011"/>
    </source>
</evidence>
<dbReference type="Gene3D" id="3.30.200.20">
    <property type="entry name" value="Phosphorylase Kinase, domain 1"/>
    <property type="match status" value="1"/>
</dbReference>
<dbReference type="SUPFAM" id="SSF56112">
    <property type="entry name" value="Protein kinase-like (PK-like)"/>
    <property type="match status" value="1"/>
</dbReference>
<protein>
    <submittedName>
        <fullName evidence="2">Serine/threonine-protein kinase</fullName>
        <ecNumber evidence="2">2.7.11.1</ecNumber>
    </submittedName>
</protein>
<evidence type="ECO:0000313" key="3">
    <source>
        <dbReference type="Proteomes" id="UP001597475"/>
    </source>
</evidence>
<proteinExistence type="predicted"/>
<dbReference type="EC" id="2.7.11.1" evidence="2"/>
<dbReference type="PROSITE" id="PS00108">
    <property type="entry name" value="PROTEIN_KINASE_ST"/>
    <property type="match status" value="1"/>
</dbReference>
<evidence type="ECO:0000313" key="2">
    <source>
        <dbReference type="EMBL" id="MFD2608403.1"/>
    </source>
</evidence>
<dbReference type="Gene3D" id="1.10.510.10">
    <property type="entry name" value="Transferase(Phosphotransferase) domain 1"/>
    <property type="match status" value="1"/>
</dbReference>
<keyword evidence="3" id="KW-1185">Reference proteome</keyword>
<sequence>MRDVEWIAAEQRLTGTVSVSMHGGVLTQVANWRGQRVLVKTLLTTDPDSAARFEHEGQVAAALRHPLIVPLLAQSPTQLFFPLVPGGPLRERLDAGRLTVREAVSVLRGILRALVNMHAQGVVHQDLKPENIVLAGGKTRCGAVRIIDFGMSHARHLPLDIHSGTRMGTPHYMAPEQFQGVRGDPRSDLYSAGVILFEALAGHPPYEDALGWLIGTRKERAELPGPPELHPLMLGAMSRDPAGRPASAQAMLDELALACVRLGLPTLTARPMPLPFAP</sequence>
<dbReference type="InterPro" id="IPR000719">
    <property type="entry name" value="Prot_kinase_dom"/>
</dbReference>
<dbReference type="EMBL" id="JBHUMK010000011">
    <property type="protein sequence ID" value="MFD2608403.1"/>
    <property type="molecule type" value="Genomic_DNA"/>
</dbReference>
<keyword evidence="2" id="KW-0808">Transferase</keyword>
<dbReference type="SMART" id="SM00220">
    <property type="entry name" value="S_TKc"/>
    <property type="match status" value="1"/>
</dbReference>
<gene>
    <name evidence="2" type="ORF">ACFSR9_02975</name>
</gene>
<dbReference type="GO" id="GO:0004674">
    <property type="term" value="F:protein serine/threonine kinase activity"/>
    <property type="evidence" value="ECO:0007669"/>
    <property type="project" value="UniProtKB-EC"/>
</dbReference>
<dbReference type="RefSeq" id="WP_386842957.1">
    <property type="nucleotide sequence ID" value="NZ_JBHUMK010000011.1"/>
</dbReference>
<name>A0ABW5P0M5_9DEIO</name>
<dbReference type="Proteomes" id="UP001597475">
    <property type="component" value="Unassembled WGS sequence"/>
</dbReference>
<keyword evidence="2" id="KW-0418">Kinase</keyword>
<dbReference type="PROSITE" id="PS50011">
    <property type="entry name" value="PROTEIN_KINASE_DOM"/>
    <property type="match status" value="1"/>
</dbReference>
<dbReference type="CDD" id="cd14014">
    <property type="entry name" value="STKc_PknB_like"/>
    <property type="match status" value="1"/>
</dbReference>
<comment type="caution">
    <text evidence="2">The sequence shown here is derived from an EMBL/GenBank/DDBJ whole genome shotgun (WGS) entry which is preliminary data.</text>
</comment>
<dbReference type="InterPro" id="IPR051681">
    <property type="entry name" value="Ser/Thr_Kinases-Pseudokinases"/>
</dbReference>